<accession>A0A4U0SZB6</accession>
<dbReference type="PRINTS" id="PR00455">
    <property type="entry name" value="HTHTETR"/>
</dbReference>
<gene>
    <name evidence="6" type="ORF">FCI23_01545</name>
</gene>
<dbReference type="PANTHER" id="PTHR30055:SF151">
    <property type="entry name" value="TRANSCRIPTIONAL REGULATORY PROTEIN"/>
    <property type="match status" value="1"/>
</dbReference>
<dbReference type="SUPFAM" id="SSF46689">
    <property type="entry name" value="Homeodomain-like"/>
    <property type="match status" value="1"/>
</dbReference>
<evidence type="ECO:0000256" key="4">
    <source>
        <dbReference type="PROSITE-ProRule" id="PRU00335"/>
    </source>
</evidence>
<evidence type="ECO:0000313" key="7">
    <source>
        <dbReference type="Proteomes" id="UP000305778"/>
    </source>
</evidence>
<protein>
    <submittedName>
        <fullName evidence="6">TetR/AcrR family transcriptional regulator</fullName>
    </submittedName>
</protein>
<dbReference type="InterPro" id="IPR036271">
    <property type="entry name" value="Tet_transcr_reg_TetR-rel_C_sf"/>
</dbReference>
<proteinExistence type="predicted"/>
<dbReference type="InterPro" id="IPR001647">
    <property type="entry name" value="HTH_TetR"/>
</dbReference>
<dbReference type="Gene3D" id="1.10.357.10">
    <property type="entry name" value="Tetracycline Repressor, domain 2"/>
    <property type="match status" value="1"/>
</dbReference>
<dbReference type="GO" id="GO:0000976">
    <property type="term" value="F:transcription cis-regulatory region binding"/>
    <property type="evidence" value="ECO:0007669"/>
    <property type="project" value="TreeGrafter"/>
</dbReference>
<dbReference type="GO" id="GO:0003700">
    <property type="term" value="F:DNA-binding transcription factor activity"/>
    <property type="evidence" value="ECO:0007669"/>
    <property type="project" value="TreeGrafter"/>
</dbReference>
<dbReference type="AlphaFoldDB" id="A0A4U0SZB6"/>
<sequence length="226" mass="24870">MTTARPARSPRRRVPRNTLNPDRILDAAVTLLDRDGTEAFTMRALAEELGVGTMAVYSHFRGKDELSDAVAQRLLAEVELPVTGVGDPGDRITEVVRSLYRLFSEHPSALQLLTSRPMRGDEQIAVTDQLLGLLRSAGLGRTEAVRAYVALMQYTVGAAVWTTRSRRRCEREEGVGERIKKRLTALPPDSYPSLTDLAPELSAVGNMGPVQFEYGLGRLVRGLLGR</sequence>
<evidence type="ECO:0000313" key="6">
    <source>
        <dbReference type="EMBL" id="TKA13407.1"/>
    </source>
</evidence>
<feature type="DNA-binding region" description="H-T-H motif" evidence="4">
    <location>
        <begin position="41"/>
        <end position="60"/>
    </location>
</feature>
<feature type="domain" description="HTH tetR-type" evidence="5">
    <location>
        <begin position="18"/>
        <end position="78"/>
    </location>
</feature>
<dbReference type="GO" id="GO:0045892">
    <property type="term" value="P:negative regulation of DNA-templated transcription"/>
    <property type="evidence" value="ECO:0007669"/>
    <property type="project" value="InterPro"/>
</dbReference>
<dbReference type="InterPro" id="IPR004111">
    <property type="entry name" value="Repressor_TetR_C"/>
</dbReference>
<dbReference type="OrthoDB" id="329481at2"/>
<comment type="caution">
    <text evidence="6">The sequence shown here is derived from an EMBL/GenBank/DDBJ whole genome shotgun (WGS) entry which is preliminary data.</text>
</comment>
<dbReference type="InterPro" id="IPR050109">
    <property type="entry name" value="HTH-type_TetR-like_transc_reg"/>
</dbReference>
<dbReference type="Pfam" id="PF00440">
    <property type="entry name" value="TetR_N"/>
    <property type="match status" value="1"/>
</dbReference>
<reference evidence="6 7" key="1">
    <citation type="submission" date="2019-04" db="EMBL/GenBank/DDBJ databases">
        <title>Streptomyces oryziradicis sp. nov., a novel actinomycete isolated from rhizosphere soil of rice (Oryza sativa L.).</title>
        <authorList>
            <person name="Li C."/>
        </authorList>
    </citation>
    <scope>NUCLEOTIDE SEQUENCE [LARGE SCALE GENOMIC DNA]</scope>
    <source>
        <strain evidence="6 7">NEAU-C40</strain>
    </source>
</reference>
<keyword evidence="2 4" id="KW-0238">DNA-binding</keyword>
<dbReference type="InterPro" id="IPR009057">
    <property type="entry name" value="Homeodomain-like_sf"/>
</dbReference>
<keyword evidence="1" id="KW-0805">Transcription regulation</keyword>
<name>A0A4U0SZB6_9ACTN</name>
<evidence type="ECO:0000256" key="2">
    <source>
        <dbReference type="ARBA" id="ARBA00023125"/>
    </source>
</evidence>
<organism evidence="6 7">
    <name type="scientific">Actinacidiphila oryziradicis</name>
    <dbReference type="NCBI Taxonomy" id="2571141"/>
    <lineage>
        <taxon>Bacteria</taxon>
        <taxon>Bacillati</taxon>
        <taxon>Actinomycetota</taxon>
        <taxon>Actinomycetes</taxon>
        <taxon>Kitasatosporales</taxon>
        <taxon>Streptomycetaceae</taxon>
        <taxon>Actinacidiphila</taxon>
    </lineage>
</organism>
<dbReference type="PANTHER" id="PTHR30055">
    <property type="entry name" value="HTH-TYPE TRANSCRIPTIONAL REGULATOR RUTR"/>
    <property type="match status" value="1"/>
</dbReference>
<dbReference type="PROSITE" id="PS50977">
    <property type="entry name" value="HTH_TETR_2"/>
    <property type="match status" value="1"/>
</dbReference>
<evidence type="ECO:0000259" key="5">
    <source>
        <dbReference type="PROSITE" id="PS50977"/>
    </source>
</evidence>
<dbReference type="RefSeq" id="WP_136721567.1">
    <property type="nucleotide sequence ID" value="NZ_SUMC01000001.1"/>
</dbReference>
<evidence type="ECO:0000256" key="1">
    <source>
        <dbReference type="ARBA" id="ARBA00023015"/>
    </source>
</evidence>
<dbReference type="Proteomes" id="UP000305778">
    <property type="component" value="Unassembled WGS sequence"/>
</dbReference>
<dbReference type="EMBL" id="SUMC01000001">
    <property type="protein sequence ID" value="TKA13407.1"/>
    <property type="molecule type" value="Genomic_DNA"/>
</dbReference>
<dbReference type="SUPFAM" id="SSF48498">
    <property type="entry name" value="Tetracyclin repressor-like, C-terminal domain"/>
    <property type="match status" value="1"/>
</dbReference>
<evidence type="ECO:0000256" key="3">
    <source>
        <dbReference type="ARBA" id="ARBA00023163"/>
    </source>
</evidence>
<keyword evidence="3" id="KW-0804">Transcription</keyword>
<keyword evidence="7" id="KW-1185">Reference proteome</keyword>
<dbReference type="Pfam" id="PF02909">
    <property type="entry name" value="TetR_C_1"/>
    <property type="match status" value="1"/>
</dbReference>